<evidence type="ECO:0000259" key="1">
    <source>
        <dbReference type="Pfam" id="PF03551"/>
    </source>
</evidence>
<dbReference type="PANTHER" id="PTHR43252">
    <property type="entry name" value="TRANSCRIPTIONAL REGULATOR YQJI"/>
    <property type="match status" value="1"/>
</dbReference>
<dbReference type="InterPro" id="IPR036388">
    <property type="entry name" value="WH-like_DNA-bd_sf"/>
</dbReference>
<gene>
    <name evidence="2" type="ORF">G1H10_29675</name>
</gene>
<proteinExistence type="predicted"/>
<dbReference type="SUPFAM" id="SSF46785">
    <property type="entry name" value="Winged helix' DNA-binding domain"/>
    <property type="match status" value="1"/>
</dbReference>
<dbReference type="AlphaFoldDB" id="A0A6L9SI46"/>
<accession>A0A6L9SI46</accession>
<comment type="caution">
    <text evidence="2">The sequence shown here is derived from an EMBL/GenBank/DDBJ whole genome shotgun (WGS) entry which is preliminary data.</text>
</comment>
<reference evidence="2 3" key="1">
    <citation type="submission" date="2020-02" db="EMBL/GenBank/DDBJ databases">
        <authorList>
            <person name="Li X.-J."/>
            <person name="Han X.-M."/>
        </authorList>
    </citation>
    <scope>NUCLEOTIDE SEQUENCE [LARGE SCALE GENOMIC DNA]</scope>
    <source>
        <strain evidence="2 3">CCTCC AB 2017055</strain>
    </source>
</reference>
<dbReference type="PANTHER" id="PTHR43252:SF6">
    <property type="entry name" value="NEGATIVE TRANSCRIPTION REGULATOR PADR"/>
    <property type="match status" value="1"/>
</dbReference>
<dbReference type="Proteomes" id="UP000475214">
    <property type="component" value="Unassembled WGS sequence"/>
</dbReference>
<dbReference type="InterPro" id="IPR036390">
    <property type="entry name" value="WH_DNA-bd_sf"/>
</dbReference>
<keyword evidence="3" id="KW-1185">Reference proteome</keyword>
<dbReference type="Pfam" id="PF03551">
    <property type="entry name" value="PadR"/>
    <property type="match status" value="1"/>
</dbReference>
<dbReference type="InterPro" id="IPR005149">
    <property type="entry name" value="Tscrpt_reg_PadR_N"/>
</dbReference>
<evidence type="ECO:0000313" key="3">
    <source>
        <dbReference type="Proteomes" id="UP000475214"/>
    </source>
</evidence>
<evidence type="ECO:0000313" key="2">
    <source>
        <dbReference type="EMBL" id="NEE04348.1"/>
    </source>
</evidence>
<dbReference type="Gene3D" id="1.10.10.10">
    <property type="entry name" value="Winged helix-like DNA-binding domain superfamily/Winged helix DNA-binding domain"/>
    <property type="match status" value="1"/>
</dbReference>
<name>A0A6L9SI46_9ACTN</name>
<organism evidence="2 3">
    <name type="scientific">Phytoactinopolyspora halotolerans</name>
    <dbReference type="NCBI Taxonomy" id="1981512"/>
    <lineage>
        <taxon>Bacteria</taxon>
        <taxon>Bacillati</taxon>
        <taxon>Actinomycetota</taxon>
        <taxon>Actinomycetes</taxon>
        <taxon>Jiangellales</taxon>
        <taxon>Jiangellaceae</taxon>
        <taxon>Phytoactinopolyspora</taxon>
    </lineage>
</organism>
<protein>
    <submittedName>
        <fullName evidence="2">PadR family transcriptional regulator</fullName>
    </submittedName>
</protein>
<sequence>MVSAFHKWHRRGGAAVAAKLEMILLGVLLRKPSTGYDLKKFMDSHGRFMRSNTQMSQVYASLGKMEDRGWVDHAVEPRAGAQDAKLYSVTPEGETVFLDWLTGPYAITSRFQDSDLFTRLSFAGFMSTDDVLRLLDAEIEARQAQVARYRNRDRSTPVATSLPFDAELSDLVAEWSHRTGAAAVDAHIAACIELRRELAARTAHTQGATR</sequence>
<dbReference type="EMBL" id="JAAGOA010000033">
    <property type="protein sequence ID" value="NEE04348.1"/>
    <property type="molecule type" value="Genomic_DNA"/>
</dbReference>
<feature type="domain" description="Transcription regulator PadR N-terminal" evidence="1">
    <location>
        <begin position="24"/>
        <end position="96"/>
    </location>
</feature>